<sequence length="50" mass="5716">MDKKLKTDTDNQWASLPEKSLEESNSTNKKDKTATDNQWTSTAKNTIDEK</sequence>
<gene>
    <name evidence="2" type="ORF">I6U51_01510</name>
</gene>
<evidence type="ECO:0000256" key="1">
    <source>
        <dbReference type="SAM" id="MobiDB-lite"/>
    </source>
</evidence>
<keyword evidence="3" id="KW-1185">Reference proteome</keyword>
<evidence type="ECO:0000313" key="2">
    <source>
        <dbReference type="EMBL" id="MBI6871382.1"/>
    </source>
</evidence>
<feature type="compositionally biased region" description="Polar residues" evidence="1">
    <location>
        <begin position="35"/>
        <end position="50"/>
    </location>
</feature>
<accession>A0A934HVM6</accession>
<dbReference type="RefSeq" id="WP_178907660.1">
    <property type="nucleotide sequence ID" value="NZ_JAEEGB010000003.1"/>
</dbReference>
<feature type="region of interest" description="Disordered" evidence="1">
    <location>
        <begin position="1"/>
        <end position="50"/>
    </location>
</feature>
<dbReference type="Proteomes" id="UP000622687">
    <property type="component" value="Unassembled WGS sequence"/>
</dbReference>
<dbReference type="AlphaFoldDB" id="A0A934HVM6"/>
<proteinExistence type="predicted"/>
<comment type="caution">
    <text evidence="2">The sequence shown here is derived from an EMBL/GenBank/DDBJ whole genome shotgun (WGS) entry which is preliminary data.</text>
</comment>
<evidence type="ECO:0000313" key="3">
    <source>
        <dbReference type="Proteomes" id="UP000622687"/>
    </source>
</evidence>
<organism evidence="2 3">
    <name type="scientific">Clostridium aciditolerans</name>
    <dbReference type="NCBI Taxonomy" id="339861"/>
    <lineage>
        <taxon>Bacteria</taxon>
        <taxon>Bacillati</taxon>
        <taxon>Bacillota</taxon>
        <taxon>Clostridia</taxon>
        <taxon>Eubacteriales</taxon>
        <taxon>Clostridiaceae</taxon>
        <taxon>Clostridium</taxon>
    </lineage>
</organism>
<reference evidence="2" key="1">
    <citation type="submission" date="2020-12" db="EMBL/GenBank/DDBJ databases">
        <title>Clostridium thailandense sp. nov., a novel acetogenic bacterium isolated from peat land soil in Thailand.</title>
        <authorList>
            <person name="Chaikitkaew S."/>
            <person name="Birkeland N.K."/>
        </authorList>
    </citation>
    <scope>NUCLEOTIDE SEQUENCE</scope>
    <source>
        <strain evidence="2">DSM 17425</strain>
    </source>
</reference>
<name>A0A934HVM6_9CLOT</name>
<dbReference type="EMBL" id="JAEEGB010000003">
    <property type="protein sequence ID" value="MBI6871382.1"/>
    <property type="molecule type" value="Genomic_DNA"/>
</dbReference>
<protein>
    <submittedName>
        <fullName evidence="2">Uncharacterized protein</fullName>
    </submittedName>
</protein>